<evidence type="ECO:0000313" key="1">
    <source>
        <dbReference type="Proteomes" id="UP000887579"/>
    </source>
</evidence>
<sequence length="185" mass="21424">MDIKKCKKVLEYDDYHTALIEGNYVCPGCERKLFEHLSSEYKIIKHYNDCFFGAKHFDEEKVVPVENKEIVKLEQKNHVAPLQEMGGPSEDELFNTKLGNNEVFKQRKLETGLKFDPTKLRAGQSVCVVVNGKPRQGRIYQVNYTRDPIRKLRSFSVGVGKERRVFLPGDILRARDCIVPFMKPM</sequence>
<reference evidence="2" key="1">
    <citation type="submission" date="2022-11" db="UniProtKB">
        <authorList>
            <consortium name="WormBaseParasite"/>
        </authorList>
    </citation>
    <scope>IDENTIFICATION</scope>
</reference>
<accession>A0AC34FUG6</accession>
<organism evidence="1 2">
    <name type="scientific">Panagrolaimus sp. ES5</name>
    <dbReference type="NCBI Taxonomy" id="591445"/>
    <lineage>
        <taxon>Eukaryota</taxon>
        <taxon>Metazoa</taxon>
        <taxon>Ecdysozoa</taxon>
        <taxon>Nematoda</taxon>
        <taxon>Chromadorea</taxon>
        <taxon>Rhabditida</taxon>
        <taxon>Tylenchina</taxon>
        <taxon>Panagrolaimomorpha</taxon>
        <taxon>Panagrolaimoidea</taxon>
        <taxon>Panagrolaimidae</taxon>
        <taxon>Panagrolaimus</taxon>
    </lineage>
</organism>
<proteinExistence type="predicted"/>
<protein>
    <submittedName>
        <fullName evidence="2">Uncharacterized protein</fullName>
    </submittedName>
</protein>
<evidence type="ECO:0000313" key="2">
    <source>
        <dbReference type="WBParaSite" id="ES5_v2.g20657.t1"/>
    </source>
</evidence>
<name>A0AC34FUG6_9BILA</name>
<dbReference type="Proteomes" id="UP000887579">
    <property type="component" value="Unplaced"/>
</dbReference>
<dbReference type="WBParaSite" id="ES5_v2.g20657.t1">
    <property type="protein sequence ID" value="ES5_v2.g20657.t1"/>
    <property type="gene ID" value="ES5_v2.g20657"/>
</dbReference>